<name>A0A8T0IZY8_CERPU</name>
<feature type="compositionally biased region" description="Basic residues" evidence="1">
    <location>
        <begin position="43"/>
        <end position="52"/>
    </location>
</feature>
<evidence type="ECO:0000256" key="1">
    <source>
        <dbReference type="SAM" id="MobiDB-lite"/>
    </source>
</evidence>
<accession>A0A8T0IZY8</accession>
<sequence>GNPKNSIELGDLQPRWRTPLEGRADEDIATPSCVTKNSQKTFNKNRKPKTHTNPKTLNPTTTPNSARERGFRKLCETEAVYGFIRDAHPESTHLSVTQI</sequence>
<dbReference type="AlphaFoldDB" id="A0A8T0IZY8"/>
<proteinExistence type="predicted"/>
<feature type="region of interest" description="Disordered" evidence="1">
    <location>
        <begin position="1"/>
        <end position="67"/>
    </location>
</feature>
<evidence type="ECO:0000313" key="2">
    <source>
        <dbReference type="EMBL" id="KAG0588326.1"/>
    </source>
</evidence>
<evidence type="ECO:0000313" key="3">
    <source>
        <dbReference type="Proteomes" id="UP000822688"/>
    </source>
</evidence>
<dbReference type="Proteomes" id="UP000822688">
    <property type="component" value="Chromosome 2"/>
</dbReference>
<feature type="non-terminal residue" evidence="2">
    <location>
        <position position="1"/>
    </location>
</feature>
<feature type="compositionally biased region" description="Polar residues" evidence="1">
    <location>
        <begin position="32"/>
        <end position="42"/>
    </location>
</feature>
<feature type="compositionally biased region" description="Low complexity" evidence="1">
    <location>
        <begin position="53"/>
        <end position="64"/>
    </location>
</feature>
<protein>
    <submittedName>
        <fullName evidence="2">Uncharacterized protein</fullName>
    </submittedName>
</protein>
<dbReference type="EMBL" id="CM026422">
    <property type="protein sequence ID" value="KAG0588326.1"/>
    <property type="molecule type" value="Genomic_DNA"/>
</dbReference>
<gene>
    <name evidence="2" type="ORF">KC19_2G234700</name>
</gene>
<organism evidence="2 3">
    <name type="scientific">Ceratodon purpureus</name>
    <name type="common">Fire moss</name>
    <name type="synonym">Dicranum purpureum</name>
    <dbReference type="NCBI Taxonomy" id="3225"/>
    <lineage>
        <taxon>Eukaryota</taxon>
        <taxon>Viridiplantae</taxon>
        <taxon>Streptophyta</taxon>
        <taxon>Embryophyta</taxon>
        <taxon>Bryophyta</taxon>
        <taxon>Bryophytina</taxon>
        <taxon>Bryopsida</taxon>
        <taxon>Dicranidae</taxon>
        <taxon>Pseudoditrichales</taxon>
        <taxon>Ditrichaceae</taxon>
        <taxon>Ceratodon</taxon>
    </lineage>
</organism>
<reference evidence="2" key="1">
    <citation type="submission" date="2020-06" db="EMBL/GenBank/DDBJ databases">
        <title>WGS assembly of Ceratodon purpureus strain R40.</title>
        <authorList>
            <person name="Carey S.B."/>
            <person name="Jenkins J."/>
            <person name="Shu S."/>
            <person name="Lovell J.T."/>
            <person name="Sreedasyam A."/>
            <person name="Maumus F."/>
            <person name="Tiley G.P."/>
            <person name="Fernandez-Pozo N."/>
            <person name="Barry K."/>
            <person name="Chen C."/>
            <person name="Wang M."/>
            <person name="Lipzen A."/>
            <person name="Daum C."/>
            <person name="Saski C.A."/>
            <person name="Payton A.C."/>
            <person name="Mcbreen J.C."/>
            <person name="Conrad R.E."/>
            <person name="Kollar L.M."/>
            <person name="Olsson S."/>
            <person name="Huttunen S."/>
            <person name="Landis J.B."/>
            <person name="Wickett N.J."/>
            <person name="Johnson M.G."/>
            <person name="Rensing S.A."/>
            <person name="Grimwood J."/>
            <person name="Schmutz J."/>
            <person name="Mcdaniel S.F."/>
        </authorList>
    </citation>
    <scope>NUCLEOTIDE SEQUENCE</scope>
    <source>
        <strain evidence="2">R40</strain>
    </source>
</reference>
<comment type="caution">
    <text evidence="2">The sequence shown here is derived from an EMBL/GenBank/DDBJ whole genome shotgun (WGS) entry which is preliminary data.</text>
</comment>
<keyword evidence="3" id="KW-1185">Reference proteome</keyword>